<sequence length="198" mass="22967">MKRIFIFLLIILFFLSGCARTVTIRPKGLLKIQLEFYNPLSLYDGGNYYSLVIPFNKDGYVSNDLSTWQYFIWCDGDRDILNFKWGKNGDLSTLQLFSLIHAQLKGEISEDKTTLIFQIPLIVFGGSLSKLYMKIYLYKILGSPSYIQGLADLLWSVPQEDIYQEDIYIDLTNPISGKVFYEKYSLNQAVSYIKVWLE</sequence>
<dbReference type="AlphaFoldDB" id="A0A7C3MIN5"/>
<dbReference type="EMBL" id="DTIN01000033">
    <property type="protein sequence ID" value="HFX14068.1"/>
    <property type="molecule type" value="Genomic_DNA"/>
</dbReference>
<accession>A0A7C3MIN5</accession>
<comment type="caution">
    <text evidence="1">The sequence shown here is derived from an EMBL/GenBank/DDBJ whole genome shotgun (WGS) entry which is preliminary data.</text>
</comment>
<protein>
    <recommendedName>
        <fullName evidence="2">Lipoprotein</fullName>
    </recommendedName>
</protein>
<evidence type="ECO:0008006" key="2">
    <source>
        <dbReference type="Google" id="ProtNLM"/>
    </source>
</evidence>
<evidence type="ECO:0000313" key="1">
    <source>
        <dbReference type="EMBL" id="HFX14068.1"/>
    </source>
</evidence>
<gene>
    <name evidence="1" type="ORF">ENW00_07995</name>
</gene>
<reference evidence="1" key="1">
    <citation type="journal article" date="2020" name="mSystems">
        <title>Genome- and Community-Level Interaction Insights into Carbon Utilization and Element Cycling Functions of Hydrothermarchaeota in Hydrothermal Sediment.</title>
        <authorList>
            <person name="Zhou Z."/>
            <person name="Liu Y."/>
            <person name="Xu W."/>
            <person name="Pan J."/>
            <person name="Luo Z.H."/>
            <person name="Li M."/>
        </authorList>
    </citation>
    <scope>NUCLEOTIDE SEQUENCE [LARGE SCALE GENOMIC DNA]</scope>
    <source>
        <strain evidence="1">SpSt-81</strain>
    </source>
</reference>
<organism evidence="1">
    <name type="scientific">Dictyoglomus thermophilum</name>
    <dbReference type="NCBI Taxonomy" id="14"/>
    <lineage>
        <taxon>Bacteria</taxon>
        <taxon>Pseudomonadati</taxon>
        <taxon>Dictyoglomota</taxon>
        <taxon>Dictyoglomia</taxon>
        <taxon>Dictyoglomales</taxon>
        <taxon>Dictyoglomaceae</taxon>
        <taxon>Dictyoglomus</taxon>
    </lineage>
</organism>
<name>A0A7C3MIN5_DICTH</name>
<dbReference type="PROSITE" id="PS51257">
    <property type="entry name" value="PROKAR_LIPOPROTEIN"/>
    <property type="match status" value="1"/>
</dbReference>
<proteinExistence type="predicted"/>